<dbReference type="InterPro" id="IPR000182">
    <property type="entry name" value="GNAT_dom"/>
</dbReference>
<reference evidence="2 3" key="1">
    <citation type="submission" date="2018-06" db="EMBL/GenBank/DDBJ databases">
        <title>Genomic Encyclopedia of Type Strains, Phase IV (KMG-IV): sequencing the most valuable type-strain genomes for metagenomic binning, comparative biology and taxonomic classification.</title>
        <authorList>
            <person name="Goeker M."/>
        </authorList>
    </citation>
    <scope>NUCLEOTIDE SEQUENCE [LARGE SCALE GENOMIC DNA]</scope>
    <source>
        <strain evidence="2 3">DSM 18048</strain>
    </source>
</reference>
<dbReference type="Gene3D" id="3.40.630.30">
    <property type="match status" value="1"/>
</dbReference>
<dbReference type="PROSITE" id="PS51186">
    <property type="entry name" value="GNAT"/>
    <property type="match status" value="1"/>
</dbReference>
<dbReference type="AlphaFoldDB" id="A0A318S8W5"/>
<comment type="caution">
    <text evidence="2">The sequence shown here is derived from an EMBL/GenBank/DDBJ whole genome shotgun (WGS) entry which is preliminary data.</text>
</comment>
<gene>
    <name evidence="2" type="ORF">DES52_105203</name>
</gene>
<dbReference type="SUPFAM" id="SSF55729">
    <property type="entry name" value="Acyl-CoA N-acyltransferases (Nat)"/>
    <property type="match status" value="1"/>
</dbReference>
<dbReference type="RefSeq" id="WP_110886329.1">
    <property type="nucleotide sequence ID" value="NZ_QJSX01000005.1"/>
</dbReference>
<organism evidence="2 3">
    <name type="scientific">Deinococcus yavapaiensis KR-236</name>
    <dbReference type="NCBI Taxonomy" id="694435"/>
    <lineage>
        <taxon>Bacteria</taxon>
        <taxon>Thermotogati</taxon>
        <taxon>Deinococcota</taxon>
        <taxon>Deinococci</taxon>
        <taxon>Deinococcales</taxon>
        <taxon>Deinococcaceae</taxon>
        <taxon>Deinococcus</taxon>
    </lineage>
</organism>
<evidence type="ECO:0000313" key="3">
    <source>
        <dbReference type="Proteomes" id="UP000248326"/>
    </source>
</evidence>
<proteinExistence type="predicted"/>
<dbReference type="Pfam" id="PF00583">
    <property type="entry name" value="Acetyltransf_1"/>
    <property type="match status" value="1"/>
</dbReference>
<dbReference type="InterPro" id="IPR016181">
    <property type="entry name" value="Acyl_CoA_acyltransferase"/>
</dbReference>
<feature type="domain" description="N-acetyltransferase" evidence="1">
    <location>
        <begin position="2"/>
        <end position="158"/>
    </location>
</feature>
<name>A0A318S8W5_9DEIO</name>
<dbReference type="GO" id="GO:0016747">
    <property type="term" value="F:acyltransferase activity, transferring groups other than amino-acyl groups"/>
    <property type="evidence" value="ECO:0007669"/>
    <property type="project" value="InterPro"/>
</dbReference>
<dbReference type="EMBL" id="QJSX01000005">
    <property type="protein sequence ID" value="PYE54565.1"/>
    <property type="molecule type" value="Genomic_DNA"/>
</dbReference>
<dbReference type="Proteomes" id="UP000248326">
    <property type="component" value="Unassembled WGS sequence"/>
</dbReference>
<evidence type="ECO:0000259" key="1">
    <source>
        <dbReference type="PROSITE" id="PS51186"/>
    </source>
</evidence>
<evidence type="ECO:0000313" key="2">
    <source>
        <dbReference type="EMBL" id="PYE54565.1"/>
    </source>
</evidence>
<sequence length="177" mass="19730">MLSTQPVTLADAKVVHRLYAETPQYFASLGTPVPTLAEVSREVSLALLDPRRRLELLREEGEVVGCLDYKLHYPTRGDVTINLLLICESAQSRGIGSRAVADFEERLPGGTRRVLASVLGHNERAARFWQRHGYDFAIDALPVMEWYAKTVRVGKARGLKRHADQAVRPAAKLETPV</sequence>
<dbReference type="OrthoDB" id="66142at2"/>
<protein>
    <submittedName>
        <fullName evidence="2">Acetyltransferase (GNAT) family protein</fullName>
    </submittedName>
</protein>
<accession>A0A318S8W5</accession>
<keyword evidence="3" id="KW-1185">Reference proteome</keyword>
<keyword evidence="2" id="KW-0808">Transferase</keyword>